<protein>
    <submittedName>
        <fullName evidence="3">Isochorismatase</fullName>
    </submittedName>
</protein>
<keyword evidence="4" id="KW-1185">Reference proteome</keyword>
<dbReference type="Proteomes" id="UP000234503">
    <property type="component" value="Unassembled WGS sequence"/>
</dbReference>
<dbReference type="AlphaFoldDB" id="A0A2N5E5T9"/>
<dbReference type="RefSeq" id="WP_101824097.1">
    <property type="nucleotide sequence ID" value="NZ_PJZH01000006.1"/>
</dbReference>
<proteinExistence type="predicted"/>
<dbReference type="InterPro" id="IPR036380">
    <property type="entry name" value="Isochorismatase-like_sf"/>
</dbReference>
<name>A0A2N5E5T9_9GAMM</name>
<sequence>MKLAYRCPRDTTTAQRLKTTSMLLVASLLILAGTTLAAPATAAAGHVPGTHGASGSRQPGLLNANDVQILFVDLQPELIRDSRTVKAPALSANAAGLARVAKLTHVPVSFSIVPVGGKPGHHLPELAQYATANNTVQRVMAGTFMAPRLVSLLASHPRKTLIVAGYATEVAVLQTVLDALKAGYRVFFVTDVTGSRSSRTEEAAMKQMEMAGAIPTSVLAVAAQLAPDFSRKPGSDVLAAFSMLSPP</sequence>
<evidence type="ECO:0000313" key="3">
    <source>
        <dbReference type="EMBL" id="PLR36523.1"/>
    </source>
</evidence>
<evidence type="ECO:0000259" key="2">
    <source>
        <dbReference type="Pfam" id="PF00857"/>
    </source>
</evidence>
<dbReference type="PANTHER" id="PTHR43559">
    <property type="entry name" value="HYDROLASE YCAC-RELATED"/>
    <property type="match status" value="1"/>
</dbReference>
<evidence type="ECO:0000313" key="4">
    <source>
        <dbReference type="Proteomes" id="UP000234503"/>
    </source>
</evidence>
<evidence type="ECO:0000256" key="1">
    <source>
        <dbReference type="SAM" id="SignalP"/>
    </source>
</evidence>
<dbReference type="SUPFAM" id="SSF52499">
    <property type="entry name" value="Isochorismatase-like hydrolases"/>
    <property type="match status" value="1"/>
</dbReference>
<dbReference type="Gene3D" id="3.40.50.850">
    <property type="entry name" value="Isochorismatase-like"/>
    <property type="match status" value="1"/>
</dbReference>
<dbReference type="InterPro" id="IPR053152">
    <property type="entry name" value="Hydrolase_YcaC-like"/>
</dbReference>
<feature type="domain" description="Isochorismatase-like" evidence="2">
    <location>
        <begin position="69"/>
        <end position="217"/>
    </location>
</feature>
<dbReference type="PANTHER" id="PTHR43559:SF1">
    <property type="entry name" value="HYDROLASE"/>
    <property type="match status" value="1"/>
</dbReference>
<keyword evidence="1" id="KW-0732">Signal</keyword>
<gene>
    <name evidence="3" type="ORF">CYR32_09225</name>
</gene>
<organism evidence="3 4">
    <name type="scientific">Chimaeribacter coloradensis</name>
    <dbReference type="NCBI Taxonomy" id="2060068"/>
    <lineage>
        <taxon>Bacteria</taxon>
        <taxon>Pseudomonadati</taxon>
        <taxon>Pseudomonadota</taxon>
        <taxon>Gammaproteobacteria</taxon>
        <taxon>Enterobacterales</taxon>
        <taxon>Yersiniaceae</taxon>
        <taxon>Chimaeribacter</taxon>
    </lineage>
</organism>
<dbReference type="Pfam" id="PF00857">
    <property type="entry name" value="Isochorismatase"/>
    <property type="match status" value="1"/>
</dbReference>
<accession>A0A2N5E5T9</accession>
<dbReference type="OrthoDB" id="6504999at2"/>
<feature type="signal peptide" evidence="1">
    <location>
        <begin position="1"/>
        <end position="37"/>
    </location>
</feature>
<dbReference type="InterPro" id="IPR000868">
    <property type="entry name" value="Isochorismatase-like_dom"/>
</dbReference>
<comment type="caution">
    <text evidence="3">The sequence shown here is derived from an EMBL/GenBank/DDBJ whole genome shotgun (WGS) entry which is preliminary data.</text>
</comment>
<feature type="chain" id="PRO_5014794912" evidence="1">
    <location>
        <begin position="38"/>
        <end position="247"/>
    </location>
</feature>
<reference evidence="3 4" key="1">
    <citation type="submission" date="2017-12" db="EMBL/GenBank/DDBJ databases">
        <title>Characterization of six clinical isolates of Enterochimera gen. nov., a novel genus of the Yersiniaciae family and the three species Enterochimera arupensis sp. nov., Enterochimera coloradensis sp. nov, and Enterochimera californica sp. nov.</title>
        <authorList>
            <person name="Rossi A."/>
            <person name="Fisher M."/>
        </authorList>
    </citation>
    <scope>NUCLEOTIDE SEQUENCE [LARGE SCALE GENOMIC DNA]</scope>
    <source>
        <strain evidence="4">2016-Iso4</strain>
    </source>
</reference>
<dbReference type="EMBL" id="PJZH01000006">
    <property type="protein sequence ID" value="PLR36523.1"/>
    <property type="molecule type" value="Genomic_DNA"/>
</dbReference>